<dbReference type="PRINTS" id="PR00450">
    <property type="entry name" value="RECOVERIN"/>
</dbReference>
<dbReference type="PANTHER" id="PTHR23055">
    <property type="entry name" value="CALCIUM BINDING PROTEINS"/>
    <property type="match status" value="1"/>
</dbReference>
<keyword evidence="1" id="KW-0479">Metal-binding</keyword>
<dbReference type="AlphaFoldDB" id="A0A4W2EN59"/>
<reference evidence="6" key="2">
    <citation type="submission" date="2025-08" db="UniProtKB">
        <authorList>
            <consortium name="Ensembl"/>
        </authorList>
    </citation>
    <scope>IDENTIFICATION</scope>
</reference>
<reference evidence="6 7" key="1">
    <citation type="submission" date="2018-11" db="EMBL/GenBank/DDBJ databases">
        <title>Haplotype-resolved cattle genomes.</title>
        <authorList>
            <person name="Low W.Y."/>
            <person name="Tearle R."/>
            <person name="Bickhart D.M."/>
            <person name="Rosen B.D."/>
            <person name="Koren S."/>
            <person name="Rhie A."/>
            <person name="Hiendleder S."/>
            <person name="Phillippy A.M."/>
            <person name="Smith T.P.L."/>
            <person name="Williams J.L."/>
        </authorList>
    </citation>
    <scope>NUCLEOTIDE SEQUENCE [LARGE SCALE GENOMIC DNA]</scope>
</reference>
<feature type="domain" description="EF-hand" evidence="5">
    <location>
        <begin position="128"/>
        <end position="163"/>
    </location>
</feature>
<dbReference type="GO" id="GO:0001227">
    <property type="term" value="F:DNA-binding transcription repressor activity, RNA polymerase II-specific"/>
    <property type="evidence" value="ECO:0007669"/>
    <property type="project" value="TreeGrafter"/>
</dbReference>
<evidence type="ECO:0000259" key="5">
    <source>
        <dbReference type="PROSITE" id="PS50222"/>
    </source>
</evidence>
<dbReference type="Proteomes" id="UP000314981">
    <property type="component" value="Chromosome 11"/>
</dbReference>
<dbReference type="GO" id="GO:0008076">
    <property type="term" value="C:voltage-gated potassium channel complex"/>
    <property type="evidence" value="ECO:0007669"/>
    <property type="project" value="TreeGrafter"/>
</dbReference>
<dbReference type="CDD" id="cd00051">
    <property type="entry name" value="EFh"/>
    <property type="match status" value="2"/>
</dbReference>
<evidence type="ECO:0000256" key="4">
    <source>
        <dbReference type="SAM" id="MobiDB-lite"/>
    </source>
</evidence>
<dbReference type="InterPro" id="IPR018247">
    <property type="entry name" value="EF_Hand_1_Ca_BS"/>
</dbReference>
<dbReference type="SMART" id="SM00054">
    <property type="entry name" value="EFh"/>
    <property type="match status" value="3"/>
</dbReference>
<gene>
    <name evidence="6" type="primary">LOC113900915</name>
</gene>
<dbReference type="SUPFAM" id="SSF47473">
    <property type="entry name" value="EF-hand"/>
    <property type="match status" value="1"/>
</dbReference>
<feature type="domain" description="EF-hand" evidence="5">
    <location>
        <begin position="212"/>
        <end position="247"/>
    </location>
</feature>
<accession>A0A4W2EN59</accession>
<evidence type="ECO:0000256" key="3">
    <source>
        <dbReference type="ARBA" id="ARBA00022837"/>
    </source>
</evidence>
<dbReference type="PANTHER" id="PTHR23055:SF165">
    <property type="entry name" value="CALSENILIN"/>
    <property type="match status" value="1"/>
</dbReference>
<proteinExistence type="predicted"/>
<evidence type="ECO:0000313" key="6">
    <source>
        <dbReference type="Ensembl" id="ENSBIXP00000038297.1"/>
    </source>
</evidence>
<dbReference type="GO" id="GO:0005509">
    <property type="term" value="F:calcium ion binding"/>
    <property type="evidence" value="ECO:0007669"/>
    <property type="project" value="InterPro"/>
</dbReference>
<evidence type="ECO:0000256" key="1">
    <source>
        <dbReference type="ARBA" id="ARBA00022723"/>
    </source>
</evidence>
<keyword evidence="3" id="KW-0106">Calcium</keyword>
<dbReference type="InterPro" id="IPR028846">
    <property type="entry name" value="Recoverin"/>
</dbReference>
<dbReference type="InterPro" id="IPR002048">
    <property type="entry name" value="EF_hand_dom"/>
</dbReference>
<sequence>MGLVFCGTAAWGEGQGPSLMSVSALVQWRTMGTDQPSMRVLPPLPPAPPMMPTPLGFPLPGAGGAQQCLAQQALARGKREARPPGVGVQGRVAGVTERSPFLLQECPTGLVDEDTFKLIYSQFFPQGDATTYAHFLFNAFDADGNGAIRFEDFVVGLSILLRGTVHEKLKWAFNLYDINKDGYITKEEMLAIMKSIYDMMGRHTYPILREDAPLEHVERFFQKMDRNQDGVVTIDEFLETCQKVGSIKARNPCVPAQPVPSSAQTPTSTCTVSPVLTPALPAPAHPQPSQATTRSPLSGPRQRGQTRSPEDRVTQWEGAWSAPPGIVANRPLQSTFRGQDAGPPPASLPSAALAASGWVAVVYQWVNSSQTDWPSDPGAGHRLYITGSSFIQ</sequence>
<protein>
    <recommendedName>
        <fullName evidence="5">EF-hand domain-containing protein</fullName>
    </recommendedName>
</protein>
<dbReference type="Pfam" id="PF13499">
    <property type="entry name" value="EF-hand_7"/>
    <property type="match status" value="1"/>
</dbReference>
<dbReference type="PROSITE" id="PS00018">
    <property type="entry name" value="EF_HAND_1"/>
    <property type="match status" value="2"/>
</dbReference>
<organism evidence="6 7">
    <name type="scientific">Bos indicus x Bos taurus</name>
    <name type="common">Hybrid cattle</name>
    <dbReference type="NCBI Taxonomy" id="30522"/>
    <lineage>
        <taxon>Eukaryota</taxon>
        <taxon>Metazoa</taxon>
        <taxon>Chordata</taxon>
        <taxon>Craniata</taxon>
        <taxon>Vertebrata</taxon>
        <taxon>Euteleostomi</taxon>
        <taxon>Mammalia</taxon>
        <taxon>Eutheria</taxon>
        <taxon>Laurasiatheria</taxon>
        <taxon>Artiodactyla</taxon>
        <taxon>Ruminantia</taxon>
        <taxon>Pecora</taxon>
        <taxon>Bovidae</taxon>
        <taxon>Bovinae</taxon>
        <taxon>Bos</taxon>
    </lineage>
</organism>
<keyword evidence="7" id="KW-1185">Reference proteome</keyword>
<dbReference type="GO" id="GO:0015459">
    <property type="term" value="F:potassium channel regulator activity"/>
    <property type="evidence" value="ECO:0007669"/>
    <property type="project" value="TreeGrafter"/>
</dbReference>
<dbReference type="Ensembl" id="ENSBIXT00000031163.1">
    <property type="protein sequence ID" value="ENSBIXP00000038297.1"/>
    <property type="gene ID" value="ENSBIXG00000004291.1"/>
</dbReference>
<dbReference type="PROSITE" id="PS50222">
    <property type="entry name" value="EF_HAND_2"/>
    <property type="match status" value="3"/>
</dbReference>
<feature type="domain" description="EF-hand" evidence="5">
    <location>
        <begin position="164"/>
        <end position="199"/>
    </location>
</feature>
<evidence type="ECO:0000313" key="7">
    <source>
        <dbReference type="Proteomes" id="UP000314981"/>
    </source>
</evidence>
<reference evidence="6" key="3">
    <citation type="submission" date="2025-09" db="UniProtKB">
        <authorList>
            <consortium name="Ensembl"/>
        </authorList>
    </citation>
    <scope>IDENTIFICATION</scope>
</reference>
<evidence type="ECO:0000256" key="2">
    <source>
        <dbReference type="ARBA" id="ARBA00022737"/>
    </source>
</evidence>
<dbReference type="GO" id="GO:1901379">
    <property type="term" value="P:regulation of potassium ion transmembrane transport"/>
    <property type="evidence" value="ECO:0007669"/>
    <property type="project" value="TreeGrafter"/>
</dbReference>
<feature type="compositionally biased region" description="Polar residues" evidence="4">
    <location>
        <begin position="287"/>
        <end position="296"/>
    </location>
</feature>
<dbReference type="GO" id="GO:0005634">
    <property type="term" value="C:nucleus"/>
    <property type="evidence" value="ECO:0007669"/>
    <property type="project" value="TreeGrafter"/>
</dbReference>
<dbReference type="InterPro" id="IPR011992">
    <property type="entry name" value="EF-hand-dom_pair"/>
</dbReference>
<feature type="compositionally biased region" description="Polar residues" evidence="4">
    <location>
        <begin position="259"/>
        <end position="274"/>
    </location>
</feature>
<dbReference type="GO" id="GO:0000978">
    <property type="term" value="F:RNA polymerase II cis-regulatory region sequence-specific DNA binding"/>
    <property type="evidence" value="ECO:0007669"/>
    <property type="project" value="TreeGrafter"/>
</dbReference>
<name>A0A4W2EN59_BOBOX</name>
<dbReference type="Gene3D" id="1.10.238.10">
    <property type="entry name" value="EF-hand"/>
    <property type="match status" value="1"/>
</dbReference>
<keyword evidence="2" id="KW-0677">Repeat</keyword>
<feature type="region of interest" description="Disordered" evidence="4">
    <location>
        <begin position="256"/>
        <end position="344"/>
    </location>
</feature>
<dbReference type="Pfam" id="PF13833">
    <property type="entry name" value="EF-hand_8"/>
    <property type="match status" value="1"/>
</dbReference>